<accession>A0A9P0HC24</accession>
<sequence>MPPAARSLTPSYPPKGGTITAGKKQRQKTPLGCGTASADPLTVLGPLGNNRLFRRTVLGLRDAPGTEGCNEIPRVPDRVQVGYDTMQNALHSIYIM</sequence>
<protein>
    <submittedName>
        <fullName evidence="2">Uncharacterized protein</fullName>
    </submittedName>
</protein>
<gene>
    <name evidence="2" type="ORF">NEZAVI_LOCUS8943</name>
</gene>
<evidence type="ECO:0000256" key="1">
    <source>
        <dbReference type="SAM" id="MobiDB-lite"/>
    </source>
</evidence>
<feature type="region of interest" description="Disordered" evidence="1">
    <location>
        <begin position="1"/>
        <end position="40"/>
    </location>
</feature>
<dbReference type="AlphaFoldDB" id="A0A9P0HC24"/>
<evidence type="ECO:0000313" key="2">
    <source>
        <dbReference type="EMBL" id="CAH1399510.1"/>
    </source>
</evidence>
<keyword evidence="3" id="KW-1185">Reference proteome</keyword>
<reference evidence="2" key="1">
    <citation type="submission" date="2022-01" db="EMBL/GenBank/DDBJ databases">
        <authorList>
            <person name="King R."/>
        </authorList>
    </citation>
    <scope>NUCLEOTIDE SEQUENCE</scope>
</reference>
<organism evidence="2 3">
    <name type="scientific">Nezara viridula</name>
    <name type="common">Southern green stink bug</name>
    <name type="synonym">Cimex viridulus</name>
    <dbReference type="NCBI Taxonomy" id="85310"/>
    <lineage>
        <taxon>Eukaryota</taxon>
        <taxon>Metazoa</taxon>
        <taxon>Ecdysozoa</taxon>
        <taxon>Arthropoda</taxon>
        <taxon>Hexapoda</taxon>
        <taxon>Insecta</taxon>
        <taxon>Pterygota</taxon>
        <taxon>Neoptera</taxon>
        <taxon>Paraneoptera</taxon>
        <taxon>Hemiptera</taxon>
        <taxon>Heteroptera</taxon>
        <taxon>Panheteroptera</taxon>
        <taxon>Pentatomomorpha</taxon>
        <taxon>Pentatomoidea</taxon>
        <taxon>Pentatomidae</taxon>
        <taxon>Pentatominae</taxon>
        <taxon>Nezara</taxon>
    </lineage>
</organism>
<dbReference type="EMBL" id="OV725080">
    <property type="protein sequence ID" value="CAH1399510.1"/>
    <property type="molecule type" value="Genomic_DNA"/>
</dbReference>
<evidence type="ECO:0000313" key="3">
    <source>
        <dbReference type="Proteomes" id="UP001152798"/>
    </source>
</evidence>
<name>A0A9P0HC24_NEZVI</name>
<dbReference type="Proteomes" id="UP001152798">
    <property type="component" value="Chromosome 4"/>
</dbReference>
<proteinExistence type="predicted"/>